<keyword evidence="9" id="KW-1185">Reference proteome</keyword>
<name>A0ABV6BEM7_9GAMM</name>
<evidence type="ECO:0000256" key="4">
    <source>
        <dbReference type="ARBA" id="ARBA00022692"/>
    </source>
</evidence>
<dbReference type="PANTHER" id="PTHR34584:SF1">
    <property type="entry name" value="NA(+)_H(+) ANTIPORTER SUBUNIT E1"/>
    <property type="match status" value="1"/>
</dbReference>
<comment type="caution">
    <text evidence="8">The sequence shown here is derived from an EMBL/GenBank/DDBJ whole genome shotgun (WGS) entry which is preliminary data.</text>
</comment>
<sequence>MRQTLFATPLRSASLLLVWCALHNSFSPLILLTGVLLALLIPWLSRGFREPQPAVRRYGLLARYLLMVLWDIVIANMQVIKVVLGPNRSLRPGFVLLPLDLTEPLPLTILAGTICLTPGTVSAELLPRSADKPQFLLLHVLDLQDEARLIAELKQRYEMPLKEIFACSV</sequence>
<evidence type="ECO:0000256" key="3">
    <source>
        <dbReference type="ARBA" id="ARBA00022475"/>
    </source>
</evidence>
<dbReference type="PANTHER" id="PTHR34584">
    <property type="entry name" value="NA(+)/H(+) ANTIPORTER SUBUNIT E1"/>
    <property type="match status" value="1"/>
</dbReference>
<evidence type="ECO:0000313" key="9">
    <source>
        <dbReference type="Proteomes" id="UP001589813"/>
    </source>
</evidence>
<proteinExistence type="inferred from homology"/>
<keyword evidence="4 7" id="KW-0812">Transmembrane</keyword>
<keyword evidence="5 7" id="KW-1133">Transmembrane helix</keyword>
<evidence type="ECO:0000256" key="7">
    <source>
        <dbReference type="SAM" id="Phobius"/>
    </source>
</evidence>
<evidence type="ECO:0000256" key="6">
    <source>
        <dbReference type="ARBA" id="ARBA00023136"/>
    </source>
</evidence>
<comment type="similarity">
    <text evidence="2">Belongs to the CPA3 antiporters (TC 2.A.63) subunit E family.</text>
</comment>
<keyword evidence="3" id="KW-1003">Cell membrane</keyword>
<evidence type="ECO:0000256" key="1">
    <source>
        <dbReference type="ARBA" id="ARBA00004651"/>
    </source>
</evidence>
<dbReference type="PIRSF" id="PIRSF019239">
    <property type="entry name" value="MrpE"/>
    <property type="match status" value="1"/>
</dbReference>
<evidence type="ECO:0000256" key="5">
    <source>
        <dbReference type="ARBA" id="ARBA00022989"/>
    </source>
</evidence>
<protein>
    <submittedName>
        <fullName evidence="8">Na+/H+ antiporter subunit E</fullName>
    </submittedName>
</protein>
<dbReference type="Proteomes" id="UP001589813">
    <property type="component" value="Unassembled WGS sequence"/>
</dbReference>
<dbReference type="InterPro" id="IPR002758">
    <property type="entry name" value="Cation_antiport_E"/>
</dbReference>
<dbReference type="EMBL" id="JBHLXP010000003">
    <property type="protein sequence ID" value="MFC0049305.1"/>
    <property type="molecule type" value="Genomic_DNA"/>
</dbReference>
<reference evidence="8 9" key="1">
    <citation type="submission" date="2024-09" db="EMBL/GenBank/DDBJ databases">
        <authorList>
            <person name="Sun Q."/>
            <person name="Mori K."/>
        </authorList>
    </citation>
    <scope>NUCLEOTIDE SEQUENCE [LARGE SCALE GENOMIC DNA]</scope>
    <source>
        <strain evidence="8 9">KCTC 23315</strain>
    </source>
</reference>
<feature type="transmembrane region" description="Helical" evidence="7">
    <location>
        <begin position="60"/>
        <end position="84"/>
    </location>
</feature>
<comment type="subcellular location">
    <subcellularLocation>
        <location evidence="1">Cell membrane</location>
        <topology evidence="1">Multi-pass membrane protein</topology>
    </subcellularLocation>
</comment>
<dbReference type="Pfam" id="PF01899">
    <property type="entry name" value="MNHE"/>
    <property type="match status" value="1"/>
</dbReference>
<dbReference type="RefSeq" id="WP_377244887.1">
    <property type="nucleotide sequence ID" value="NZ_JBHLXP010000003.1"/>
</dbReference>
<keyword evidence="6 7" id="KW-0472">Membrane</keyword>
<dbReference type="NCBIfam" id="NF006518">
    <property type="entry name" value="PRK08965.1-2"/>
    <property type="match status" value="1"/>
</dbReference>
<evidence type="ECO:0000313" key="8">
    <source>
        <dbReference type="EMBL" id="MFC0049305.1"/>
    </source>
</evidence>
<organism evidence="8 9">
    <name type="scientific">Rheinheimera tilapiae</name>
    <dbReference type="NCBI Taxonomy" id="875043"/>
    <lineage>
        <taxon>Bacteria</taxon>
        <taxon>Pseudomonadati</taxon>
        <taxon>Pseudomonadota</taxon>
        <taxon>Gammaproteobacteria</taxon>
        <taxon>Chromatiales</taxon>
        <taxon>Chromatiaceae</taxon>
        <taxon>Rheinheimera</taxon>
    </lineage>
</organism>
<accession>A0ABV6BEM7</accession>
<evidence type="ECO:0000256" key="2">
    <source>
        <dbReference type="ARBA" id="ARBA00006228"/>
    </source>
</evidence>
<gene>
    <name evidence="8" type="ORF">ACFFJP_13490</name>
</gene>